<dbReference type="AlphaFoldDB" id="A0A0W0F232"/>
<evidence type="ECO:0000313" key="2">
    <source>
        <dbReference type="Proteomes" id="UP000054988"/>
    </source>
</evidence>
<proteinExistence type="predicted"/>
<dbReference type="PANTHER" id="PTHR32285:SF213">
    <property type="entry name" value="PROTEIN TRICHOME BIREFRINGENCE-LIKE 11"/>
    <property type="match status" value="1"/>
</dbReference>
<name>A0A0W0F232_MONRR</name>
<dbReference type="InterPro" id="IPR029962">
    <property type="entry name" value="TBL"/>
</dbReference>
<dbReference type="Proteomes" id="UP000054988">
    <property type="component" value="Unassembled WGS sequence"/>
</dbReference>
<organism evidence="1 2">
    <name type="scientific">Moniliophthora roreri</name>
    <name type="common">Frosty pod rot fungus</name>
    <name type="synonym">Monilia roreri</name>
    <dbReference type="NCBI Taxonomy" id="221103"/>
    <lineage>
        <taxon>Eukaryota</taxon>
        <taxon>Fungi</taxon>
        <taxon>Dikarya</taxon>
        <taxon>Basidiomycota</taxon>
        <taxon>Agaricomycotina</taxon>
        <taxon>Agaricomycetes</taxon>
        <taxon>Agaricomycetidae</taxon>
        <taxon>Agaricales</taxon>
        <taxon>Marasmiineae</taxon>
        <taxon>Marasmiaceae</taxon>
        <taxon>Moniliophthora</taxon>
    </lineage>
</organism>
<dbReference type="eggNOG" id="ENOG502SK7C">
    <property type="taxonomic scope" value="Eukaryota"/>
</dbReference>
<evidence type="ECO:0000313" key="1">
    <source>
        <dbReference type="EMBL" id="KTB30390.1"/>
    </source>
</evidence>
<reference evidence="1 2" key="1">
    <citation type="submission" date="2015-12" db="EMBL/GenBank/DDBJ databases">
        <title>Draft genome sequence of Moniliophthora roreri, the causal agent of frosty pod rot of cacao.</title>
        <authorList>
            <person name="Aime M.C."/>
            <person name="Diaz-Valderrama J.R."/>
            <person name="Kijpornyongpan T."/>
            <person name="Phillips-Mora W."/>
        </authorList>
    </citation>
    <scope>NUCLEOTIDE SEQUENCE [LARGE SCALE GENOMIC DNA]</scope>
    <source>
        <strain evidence="1 2">MCA 2952</strain>
    </source>
</reference>
<gene>
    <name evidence="1" type="ORF">WG66_17046</name>
</gene>
<dbReference type="EMBL" id="LATX01002387">
    <property type="protein sequence ID" value="KTB30390.1"/>
    <property type="molecule type" value="Genomic_DNA"/>
</dbReference>
<comment type="caution">
    <text evidence="1">The sequence shown here is derived from an EMBL/GenBank/DDBJ whole genome shotgun (WGS) entry which is preliminary data.</text>
</comment>
<protein>
    <submittedName>
        <fullName evidence="1">Uncharacterized protein</fullName>
    </submittedName>
</protein>
<dbReference type="GO" id="GO:0016413">
    <property type="term" value="F:O-acetyltransferase activity"/>
    <property type="evidence" value="ECO:0007669"/>
    <property type="project" value="InterPro"/>
</dbReference>
<dbReference type="PANTHER" id="PTHR32285">
    <property type="entry name" value="PROTEIN TRICHOME BIREFRINGENCE-LIKE 9-RELATED"/>
    <property type="match status" value="1"/>
</dbReference>
<dbReference type="GO" id="GO:0005794">
    <property type="term" value="C:Golgi apparatus"/>
    <property type="evidence" value="ECO:0007669"/>
    <property type="project" value="TreeGrafter"/>
</dbReference>
<sequence>MPPRLRFLLLIASTSIFLTLTLILFNTPLSSFRFKLSPFQSQKKYTCPPSAYSNGTWQYAPRTNKTAMTHSDDVLIFSGFEGCASSREFYWHLASDREDQWDRFPRAQSYKWVPHEQEVCRMKEFDKADMVRGLVEEGGWLVLGDSVSENHFFSLSCTLYPHVIATPSPWTSEYDRGYPQNLYLNPDSPLTKTIKFPKGFDIRKTPLVTFRRVDLLFSQSDLENLHRSSHPDQDREFKLFSDEAAWTLSPSYYLSSELFTRPLPDANYATLVVSTGGHWTTTLFSGYRDETKADEGYGIDGVIALFRQAMDHWASLVQDTINTDAGVVTIAGRRKRQTLVRAYLPGHEDCHSHREPWKEIQPMIWGWFNWGRIWEFNQVFGEIVQNDRYPNIHYLGIDTPARLRPDAHATGDCLHIMTGAGVMEGWTEYIWHYTVNEVDHFRIRGSR</sequence>
<accession>A0A0W0F232</accession>